<dbReference type="EMBL" id="CAWUHB010000001">
    <property type="protein sequence ID" value="CAK7208580.1"/>
    <property type="molecule type" value="Genomic_DNA"/>
</dbReference>
<feature type="compositionally biased region" description="Basic and acidic residues" evidence="1">
    <location>
        <begin position="569"/>
        <end position="579"/>
    </location>
</feature>
<feature type="compositionally biased region" description="Polar residues" evidence="1">
    <location>
        <begin position="554"/>
        <end position="568"/>
    </location>
</feature>
<accession>A0ABP0AMC9</accession>
<feature type="region of interest" description="Disordered" evidence="1">
    <location>
        <begin position="124"/>
        <end position="148"/>
    </location>
</feature>
<evidence type="ECO:0000256" key="1">
    <source>
        <dbReference type="SAM" id="MobiDB-lite"/>
    </source>
</evidence>
<dbReference type="InterPro" id="IPR029063">
    <property type="entry name" value="SAM-dependent_MTases_sf"/>
</dbReference>
<evidence type="ECO:0008006" key="4">
    <source>
        <dbReference type="Google" id="ProtNLM"/>
    </source>
</evidence>
<feature type="region of interest" description="Disordered" evidence="1">
    <location>
        <begin position="554"/>
        <end position="579"/>
    </location>
</feature>
<evidence type="ECO:0000313" key="2">
    <source>
        <dbReference type="EMBL" id="CAK7208580.1"/>
    </source>
</evidence>
<comment type="caution">
    <text evidence="2">The sequence shown here is derived from an EMBL/GenBank/DDBJ whole genome shotgun (WGS) entry which is preliminary data.</text>
</comment>
<feature type="region of interest" description="Disordered" evidence="1">
    <location>
        <begin position="1"/>
        <end position="98"/>
    </location>
</feature>
<protein>
    <recommendedName>
        <fullName evidence="4">Methyltransferase type 11 domain-containing protein</fullName>
    </recommendedName>
</protein>
<reference evidence="2 3" key="1">
    <citation type="submission" date="2024-01" db="EMBL/GenBank/DDBJ databases">
        <authorList>
            <person name="Allen C."/>
            <person name="Tagirdzhanova G."/>
        </authorList>
    </citation>
    <scope>NUCLEOTIDE SEQUENCE [LARGE SCALE GENOMIC DNA]</scope>
</reference>
<evidence type="ECO:0000313" key="3">
    <source>
        <dbReference type="Proteomes" id="UP001642405"/>
    </source>
</evidence>
<proteinExistence type="predicted"/>
<dbReference type="Proteomes" id="UP001642405">
    <property type="component" value="Unassembled WGS sequence"/>
</dbReference>
<sequence>MQSPPQPMQSPPQPPPPSSQQQQRRFQLSRSANGPVVQEVRALPTTQVEGPSAPLPPQPSTSTRQGRPSRLPQVGRIPKVVSARQEQTSPKSFSRPFNRASLQVPSSLAPLLNSLDTDSIAKGPSLPKSVTPELIPDGSTVTGSSADTTAPRRFRFSHNLSQDAEYIDRGNEFFSLSPRKDSQTTSSTSSSGLLSFADATAVVPDPSAPLVEDEIWDEYNDLLGDEAAKVPPSAGSSQGMPFHLEVPPVKQGINPSIAIVATAKQVRAVAPLESPTIVINLRPKRSIGGAAVRMGRPPVASSIYSVNSPTKDANDAGDAGDVDDADQRDSAFSQPPPTPFSVTDFVNLRVGSMTVSKWLTFGHVLFSPARDDMVKAVSPPNGHSVLVIDGLGNDDWSFYAAETYPAATFFNLSPRAPLPVDHQSGASAFPLSPPNHHQIQYVSHTDKLPFGPELFTTVVFRFPAAAPEGYYKNIVNEARRILKPGGYLELSILDLDLNNMGPRTRRAIRRLKEQIHGHTPDMHLGSAADAILRLLGVRGFTDIKSCRVGIPVASSVSQPGKSAASPQADTKDTKPRKDQRSLAEMINDESPVADESITSTVARVGRWWHSRCYGDAALAPSLRQTPNTTKSSDLWMDRALLTECEEWRTNLKLMVCYARVPDIKRVASI</sequence>
<feature type="region of interest" description="Disordered" evidence="1">
    <location>
        <begin position="303"/>
        <end position="338"/>
    </location>
</feature>
<feature type="compositionally biased region" description="Polar residues" evidence="1">
    <location>
        <begin position="139"/>
        <end position="148"/>
    </location>
</feature>
<dbReference type="Gene3D" id="3.40.50.150">
    <property type="entry name" value="Vaccinia Virus protein VP39"/>
    <property type="match status" value="1"/>
</dbReference>
<keyword evidence="3" id="KW-1185">Reference proteome</keyword>
<organism evidence="2 3">
    <name type="scientific">Sporothrix curviconia</name>
    <dbReference type="NCBI Taxonomy" id="1260050"/>
    <lineage>
        <taxon>Eukaryota</taxon>
        <taxon>Fungi</taxon>
        <taxon>Dikarya</taxon>
        <taxon>Ascomycota</taxon>
        <taxon>Pezizomycotina</taxon>
        <taxon>Sordariomycetes</taxon>
        <taxon>Sordariomycetidae</taxon>
        <taxon>Ophiostomatales</taxon>
        <taxon>Ophiostomataceae</taxon>
        <taxon>Sporothrix</taxon>
    </lineage>
</organism>
<feature type="compositionally biased region" description="Pro residues" evidence="1">
    <location>
        <begin position="1"/>
        <end position="18"/>
    </location>
</feature>
<dbReference type="SUPFAM" id="SSF53335">
    <property type="entry name" value="S-adenosyl-L-methionine-dependent methyltransferases"/>
    <property type="match status" value="1"/>
</dbReference>
<name>A0ABP0AMC9_9PEZI</name>
<gene>
    <name evidence="2" type="ORF">SCUCBS95973_000150</name>
</gene>